<gene>
    <name evidence="3" type="ORF">FWK35_00000580</name>
</gene>
<dbReference type="GO" id="GO:0035336">
    <property type="term" value="P:long-chain fatty-acyl-CoA metabolic process"/>
    <property type="evidence" value="ECO:0007669"/>
    <property type="project" value="TreeGrafter"/>
</dbReference>
<keyword evidence="1" id="KW-0472">Membrane</keyword>
<feature type="transmembrane region" description="Helical" evidence="1">
    <location>
        <begin position="98"/>
        <end position="115"/>
    </location>
</feature>
<protein>
    <submittedName>
        <fullName evidence="3">Fatty acyl-CoA reductase wat-like</fullName>
    </submittedName>
</protein>
<dbReference type="InterPro" id="IPR026055">
    <property type="entry name" value="FAR"/>
</dbReference>
<dbReference type="GO" id="GO:0005777">
    <property type="term" value="C:peroxisome"/>
    <property type="evidence" value="ECO:0007669"/>
    <property type="project" value="TreeGrafter"/>
</dbReference>
<reference evidence="3 4" key="1">
    <citation type="submission" date="2019-08" db="EMBL/GenBank/DDBJ databases">
        <title>Whole genome of Aphis craccivora.</title>
        <authorList>
            <person name="Voronova N.V."/>
            <person name="Shulinski R.S."/>
            <person name="Bandarenka Y.V."/>
            <person name="Zhorov D.G."/>
            <person name="Warner D."/>
        </authorList>
    </citation>
    <scope>NUCLEOTIDE SEQUENCE [LARGE SCALE GENOMIC DNA]</scope>
    <source>
        <strain evidence="3">180601</strain>
        <tissue evidence="3">Whole Body</tissue>
    </source>
</reference>
<dbReference type="OrthoDB" id="429813at2759"/>
<comment type="caution">
    <text evidence="3">The sequence shown here is derived from an EMBL/GenBank/DDBJ whole genome shotgun (WGS) entry which is preliminary data.</text>
</comment>
<keyword evidence="4" id="KW-1185">Reference proteome</keyword>
<dbReference type="PANTHER" id="PTHR11011">
    <property type="entry name" value="MALE STERILITY PROTEIN 2-RELATED"/>
    <property type="match status" value="1"/>
</dbReference>
<dbReference type="PANTHER" id="PTHR11011:SF60">
    <property type="entry name" value="FATTY ACYL-COA REDUCTASE-RELATED"/>
    <property type="match status" value="1"/>
</dbReference>
<dbReference type="Proteomes" id="UP000478052">
    <property type="component" value="Unassembled WGS sequence"/>
</dbReference>
<keyword evidence="1" id="KW-1133">Transmembrane helix</keyword>
<organism evidence="3 4">
    <name type="scientific">Aphis craccivora</name>
    <name type="common">Cowpea aphid</name>
    <dbReference type="NCBI Taxonomy" id="307492"/>
    <lineage>
        <taxon>Eukaryota</taxon>
        <taxon>Metazoa</taxon>
        <taxon>Ecdysozoa</taxon>
        <taxon>Arthropoda</taxon>
        <taxon>Hexapoda</taxon>
        <taxon>Insecta</taxon>
        <taxon>Pterygota</taxon>
        <taxon>Neoptera</taxon>
        <taxon>Paraneoptera</taxon>
        <taxon>Hemiptera</taxon>
        <taxon>Sternorrhyncha</taxon>
        <taxon>Aphidomorpha</taxon>
        <taxon>Aphidoidea</taxon>
        <taxon>Aphididae</taxon>
        <taxon>Aphidini</taxon>
        <taxon>Aphis</taxon>
        <taxon>Aphis</taxon>
    </lineage>
</organism>
<sequence length="240" mass="28973">MKLALQMKNLKGFVHVLTAYSHCPRKFYQVPITAKEFKNRFVDRELNTKHKQLNGVSLKEPKIYTRNYVSCVESPLTWAVVNRAWTWGRYIRKMHDHYYVAPLLQSMWYGFYIFYTNLMVGSILRFFLHRIPGAFVDLMLILCGKSPKMYKKTENVIDLLYDFSTKQWTFDNSNSRELWLLLSKDDREMFRFSLDDFDWKLYIKSYYYGIRRHIILYKDLNNVEKASSKNQMYDIMDCSR</sequence>
<dbReference type="EMBL" id="VUJU01000114">
    <property type="protein sequence ID" value="KAF0772955.1"/>
    <property type="molecule type" value="Genomic_DNA"/>
</dbReference>
<name>A0A6G0ZNG5_APHCR</name>
<dbReference type="CDD" id="cd09071">
    <property type="entry name" value="FAR_C"/>
    <property type="match status" value="1"/>
</dbReference>
<dbReference type="GO" id="GO:0080019">
    <property type="term" value="F:alcohol-forming very long-chain fatty acyl-CoA reductase activity"/>
    <property type="evidence" value="ECO:0007669"/>
    <property type="project" value="InterPro"/>
</dbReference>
<keyword evidence="1" id="KW-0812">Transmembrane</keyword>
<evidence type="ECO:0000256" key="1">
    <source>
        <dbReference type="SAM" id="Phobius"/>
    </source>
</evidence>
<evidence type="ECO:0000259" key="2">
    <source>
        <dbReference type="Pfam" id="PF03015"/>
    </source>
</evidence>
<proteinExistence type="predicted"/>
<feature type="domain" description="Fatty acyl-CoA reductase C-terminal" evidence="2">
    <location>
        <begin position="128"/>
        <end position="214"/>
    </location>
</feature>
<accession>A0A6G0ZNG5</accession>
<dbReference type="Pfam" id="PF03015">
    <property type="entry name" value="Sterile"/>
    <property type="match status" value="1"/>
</dbReference>
<evidence type="ECO:0000313" key="4">
    <source>
        <dbReference type="Proteomes" id="UP000478052"/>
    </source>
</evidence>
<dbReference type="AlphaFoldDB" id="A0A6G0ZNG5"/>
<dbReference type="InterPro" id="IPR033640">
    <property type="entry name" value="FAR_C"/>
</dbReference>
<evidence type="ECO:0000313" key="3">
    <source>
        <dbReference type="EMBL" id="KAF0772955.1"/>
    </source>
</evidence>